<dbReference type="GO" id="GO:0000981">
    <property type="term" value="F:DNA-binding transcription factor activity, RNA polymerase II-specific"/>
    <property type="evidence" value="ECO:0007669"/>
    <property type="project" value="TreeGrafter"/>
</dbReference>
<evidence type="ECO:0000256" key="1">
    <source>
        <dbReference type="ARBA" id="ARBA00004123"/>
    </source>
</evidence>
<evidence type="ECO:0000256" key="2">
    <source>
        <dbReference type="ARBA" id="ARBA00023015"/>
    </source>
</evidence>
<gene>
    <name evidence="7" type="ORF">AG1IA_01289</name>
</gene>
<evidence type="ECO:0000313" key="8">
    <source>
        <dbReference type="Proteomes" id="UP000011668"/>
    </source>
</evidence>
<keyword evidence="3" id="KW-0238">DNA-binding</keyword>
<keyword evidence="2" id="KW-0805">Transcription regulation</keyword>
<dbReference type="Proteomes" id="UP000011668">
    <property type="component" value="Unassembled WGS sequence"/>
</dbReference>
<feature type="compositionally biased region" description="Low complexity" evidence="6">
    <location>
        <begin position="239"/>
        <end position="248"/>
    </location>
</feature>
<dbReference type="PANTHER" id="PTHR31845">
    <property type="entry name" value="FINGER DOMAIN PROTEIN, PUTATIVE-RELATED"/>
    <property type="match status" value="1"/>
</dbReference>
<evidence type="ECO:0000256" key="6">
    <source>
        <dbReference type="SAM" id="MobiDB-lite"/>
    </source>
</evidence>
<accession>L8X6I2</accession>
<feature type="region of interest" description="Disordered" evidence="6">
    <location>
        <begin position="317"/>
        <end position="342"/>
    </location>
</feature>
<feature type="compositionally biased region" description="Acidic residues" evidence="6">
    <location>
        <begin position="282"/>
        <end position="295"/>
    </location>
</feature>
<keyword evidence="8" id="KW-1185">Reference proteome</keyword>
<dbReference type="GO" id="GO:0005634">
    <property type="term" value="C:nucleus"/>
    <property type="evidence" value="ECO:0007669"/>
    <property type="project" value="UniProtKB-SubCell"/>
</dbReference>
<dbReference type="STRING" id="983506.L8X6I2"/>
<organism evidence="7 8">
    <name type="scientific">Thanatephorus cucumeris (strain AG1-IA)</name>
    <name type="common">Rice sheath blight fungus</name>
    <name type="synonym">Rhizoctonia solani</name>
    <dbReference type="NCBI Taxonomy" id="983506"/>
    <lineage>
        <taxon>Eukaryota</taxon>
        <taxon>Fungi</taxon>
        <taxon>Dikarya</taxon>
        <taxon>Basidiomycota</taxon>
        <taxon>Agaricomycotina</taxon>
        <taxon>Agaricomycetes</taxon>
        <taxon>Cantharellales</taxon>
        <taxon>Ceratobasidiaceae</taxon>
        <taxon>Rhizoctonia</taxon>
        <taxon>Rhizoctonia solani AG-1</taxon>
    </lineage>
</organism>
<dbReference type="PANTHER" id="PTHR31845:SF19">
    <property type="entry name" value="TRANSCRIPTION FACTOR DOMAIN-CONTAINING PROTEIN"/>
    <property type="match status" value="1"/>
</dbReference>
<feature type="region of interest" description="Disordered" evidence="6">
    <location>
        <begin position="113"/>
        <end position="135"/>
    </location>
</feature>
<proteinExistence type="predicted"/>
<sequence length="618" mass="69557">MGWITPIGVFGPKVEVARNSHRPVITLHGIPREDTNRVRTNRDQPKLSGSQQNTRPSALNYTDRPPRLCSSNRSPPVPPTSPLFKLVIRTPPAWNNNMMARSRVTLALLTQTTPGRPNLKSNGGMPTSKEDGQTQCQRCKRSNLEYVFNTPIGRRAPIMPPHQMCLREAPPGSQTRLQASKMLRRIEKGLNNERKKSQVAQAPYPINTPRAPSDFNFASNSDGFLDPSLNKNAAPPRGPMSSSTTPTSTDPPPSSVVGVGSPGKQGIQVKTPAPASPSQTMEADDDDEDEKEPSDDGLFPARLLARENRRNSFFRTILNPAETEGGHSPDDQKPSMDSRQASVTSNITSIGSIIPEPKDPIAAGLMDEAQKRRLTWQSHRRVFLRLNPFINLFDPVLHTVPYVRSRCPFLFTCLIMAGCKFWKPELFKQTQRIANEFVVKAFADQWKRVEIVQAFACMTYWKEPEDTLGLNRYMAKPPEGETELQKRERRNRERTYLVLFVHDRSLAMQTGRQWMLPEVRKLILWTRDNFIRPEDVIICAFVQLRRIAAETTDVFYLHRGAPGLLHADVNYEILLRGCNSKLTQWMDLWHGEMKKGGYLLVNHASQVGLIASSTAGVV</sequence>
<dbReference type="OMA" id="TSHAHYL"/>
<evidence type="ECO:0000313" key="7">
    <source>
        <dbReference type="EMBL" id="ELU44658.1"/>
    </source>
</evidence>
<evidence type="ECO:0000256" key="5">
    <source>
        <dbReference type="ARBA" id="ARBA00023242"/>
    </source>
</evidence>
<evidence type="ECO:0000256" key="3">
    <source>
        <dbReference type="ARBA" id="ARBA00023125"/>
    </source>
</evidence>
<keyword evidence="5" id="KW-0539">Nucleus</keyword>
<dbReference type="InterPro" id="IPR051089">
    <property type="entry name" value="prtT"/>
</dbReference>
<evidence type="ECO:0000256" key="4">
    <source>
        <dbReference type="ARBA" id="ARBA00023163"/>
    </source>
</evidence>
<feature type="compositionally biased region" description="Polar residues" evidence="6">
    <location>
        <begin position="47"/>
        <end position="60"/>
    </location>
</feature>
<comment type="caution">
    <text evidence="7">The sequence shown here is derived from an EMBL/GenBank/DDBJ whole genome shotgun (WGS) entry which is preliminary data.</text>
</comment>
<feature type="compositionally biased region" description="Basic and acidic residues" evidence="6">
    <location>
        <begin position="324"/>
        <end position="336"/>
    </location>
</feature>
<dbReference type="HOGENOM" id="CLU_017865_0_0_1"/>
<name>L8X6I2_THACA</name>
<dbReference type="AlphaFoldDB" id="L8X6I2"/>
<feature type="region of interest" description="Disordered" evidence="6">
    <location>
        <begin position="29"/>
        <end position="83"/>
    </location>
</feature>
<keyword evidence="4" id="KW-0804">Transcription</keyword>
<feature type="compositionally biased region" description="Polar residues" evidence="6">
    <location>
        <begin position="113"/>
        <end position="125"/>
    </location>
</feature>
<dbReference type="GO" id="GO:0000976">
    <property type="term" value="F:transcription cis-regulatory region binding"/>
    <property type="evidence" value="ECO:0007669"/>
    <property type="project" value="TreeGrafter"/>
</dbReference>
<protein>
    <submittedName>
        <fullName evidence="7">PriB protein</fullName>
    </submittedName>
</protein>
<comment type="subcellular location">
    <subcellularLocation>
        <location evidence="1">Nucleus</location>
    </subcellularLocation>
</comment>
<dbReference type="CDD" id="cd12148">
    <property type="entry name" value="fungal_TF_MHR"/>
    <property type="match status" value="1"/>
</dbReference>
<reference evidence="7 8" key="1">
    <citation type="journal article" date="2013" name="Nat. Commun.">
        <title>The evolution and pathogenic mechanisms of the rice sheath blight pathogen.</title>
        <authorList>
            <person name="Zheng A."/>
            <person name="Lin R."/>
            <person name="Xu L."/>
            <person name="Qin P."/>
            <person name="Tang C."/>
            <person name="Ai P."/>
            <person name="Zhang D."/>
            <person name="Liu Y."/>
            <person name="Sun Z."/>
            <person name="Feng H."/>
            <person name="Wang Y."/>
            <person name="Chen Y."/>
            <person name="Liang X."/>
            <person name="Fu R."/>
            <person name="Li Q."/>
            <person name="Zhang J."/>
            <person name="Yu X."/>
            <person name="Xie Z."/>
            <person name="Ding L."/>
            <person name="Guan P."/>
            <person name="Tang J."/>
            <person name="Liang Y."/>
            <person name="Wang S."/>
            <person name="Deng Q."/>
            <person name="Li S."/>
            <person name="Zhu J."/>
            <person name="Wang L."/>
            <person name="Liu H."/>
            <person name="Li P."/>
        </authorList>
    </citation>
    <scope>NUCLEOTIDE SEQUENCE [LARGE SCALE GENOMIC DNA]</scope>
    <source>
        <strain evidence="8">AG-1 IA</strain>
    </source>
</reference>
<dbReference type="EMBL" id="AFRT01000285">
    <property type="protein sequence ID" value="ELU44658.1"/>
    <property type="molecule type" value="Genomic_DNA"/>
</dbReference>
<dbReference type="OrthoDB" id="3163292at2759"/>
<feature type="compositionally biased region" description="Basic and acidic residues" evidence="6">
    <location>
        <begin position="30"/>
        <end position="45"/>
    </location>
</feature>
<feature type="region of interest" description="Disordered" evidence="6">
    <location>
        <begin position="189"/>
        <end position="303"/>
    </location>
</feature>